<keyword evidence="5" id="KW-0547">Nucleotide-binding</keyword>
<feature type="region of interest" description="Disordered" evidence="10">
    <location>
        <begin position="1027"/>
        <end position="1074"/>
    </location>
</feature>
<keyword evidence="4" id="KW-0808">Transferase</keyword>
<feature type="domain" description="AGC-kinase C-terminal" evidence="12">
    <location>
        <begin position="982"/>
        <end position="1074"/>
    </location>
</feature>
<evidence type="ECO:0000256" key="7">
    <source>
        <dbReference type="ARBA" id="ARBA00022840"/>
    </source>
</evidence>
<dbReference type="SUPFAM" id="SSF56112">
    <property type="entry name" value="Protein kinase-like (PK-like)"/>
    <property type="match status" value="1"/>
</dbReference>
<name>A0A8H3TRZ6_9TREE</name>
<keyword evidence="6" id="KW-0418">Kinase</keyword>
<feature type="compositionally biased region" description="Polar residues" evidence="10">
    <location>
        <begin position="247"/>
        <end position="272"/>
    </location>
</feature>
<feature type="region of interest" description="Disordered" evidence="10">
    <location>
        <begin position="572"/>
        <end position="628"/>
    </location>
</feature>
<evidence type="ECO:0000256" key="5">
    <source>
        <dbReference type="ARBA" id="ARBA00022741"/>
    </source>
</evidence>
<keyword evidence="3" id="KW-0723">Serine/threonine-protein kinase</keyword>
<feature type="region of interest" description="Disordered" evidence="10">
    <location>
        <begin position="214"/>
        <end position="345"/>
    </location>
</feature>
<proteinExistence type="inferred from homology"/>
<feature type="compositionally biased region" description="Low complexity" evidence="10">
    <location>
        <begin position="602"/>
        <end position="621"/>
    </location>
</feature>
<organism evidence="13 14">
    <name type="scientific">Naganishia liquefaciens</name>
    <dbReference type="NCBI Taxonomy" id="104408"/>
    <lineage>
        <taxon>Eukaryota</taxon>
        <taxon>Fungi</taxon>
        <taxon>Dikarya</taxon>
        <taxon>Basidiomycota</taxon>
        <taxon>Agaricomycotina</taxon>
        <taxon>Tremellomycetes</taxon>
        <taxon>Filobasidiales</taxon>
        <taxon>Filobasidiaceae</taxon>
        <taxon>Naganishia</taxon>
    </lineage>
</organism>
<dbReference type="FunFam" id="3.30.200.20:FF:000078">
    <property type="entry name" value="Serine/threonine-protein kinase nrc-2"/>
    <property type="match status" value="1"/>
</dbReference>
<sequence>MEVSPQQVPQPEPNSSYTIREPQNSNPVGLGTSDKGSRVNNLQTKRLLSYKSLSSLKDTSQSTLPSFSMSSASSTQATLKSKKRFKDFFQKIGQKNTSTDGRVPTPQADHRPVGQSQSTKSLSERSPREVNRKAEADTSLISEQSWGPGIGLSPDFTTANLSDQPEQDHYRHHDGYFGENGITHQPFDPIPVPLSPGFTHLSPNGELGRIQEEQGGDKLSNSACSGLQSDNREGSRTEQRPTVVIPNLTSHCPDSSKLPSTPASSHYTPQSEHPSRRSSRTTDFPTDKPINSSPRSHTSRSLSSGIAFVATTPSSTIRNGSLEPSGRGSTPSDRLNYSTDQGSLTGHYTVTHQASKLSNLSGPSDQEVSNQEYNDIQQSPGTTFKTRLFPSFGLSGKQQASFSLDPSVPQKKANKADKIKTLGRLGHPANSSNKRHPTTPVPAAHAQQQVVATSSYVPVPVTHEPLRASPIEEKTTFAKRLIRRVASAPNAKGLFAASAGSLGGSGVISVASVNTARVETPSMTPTGYATSSINISTSHVDSPDLTQLNRSDDAEIAPQPSQSPLGAFASFSTKQTVTSSPKQSPAPSSLPKSPIMSNPYLGASTSTLGSTSTGAQASARGIGPMGAREGRANSVGVLQHKSSSGNLLGINGVPSVNGKPIRPNALSTDQGRGSFRRTYSSNSIRTKTVEVQPSSFQKVKLLGKGDVGKVYLVREKKTDKLYAMKVLSKKEMIKRNKIKRALAEQEILATSNHPFIVTLYHSFQSDEYLYFCMEYCMGGEFFRALQTRPGKCLTEEHARFYAAEVTAALEYLHLMGICYRDLKPENILLHESGHIMLSDFDLSKPTTEPGGAPAVMKQSVTGGVMVVDTRSCLADFRTNSFVGTEEYISPEVIKGNGHTFAVDFWCLGILIYEMIFATTPFKGANRVATFANVLKHDVTFPDSPHVTSNCKSLIRKLLIKDEHKRLGSASGASEVKLHKWFAPIKWGLLRHQTPPICPQASNGVDTVNFRTMRDSKSLDFDKHGTTIIQGQAGSPSAADPATPGMLTPKELTLEGATETNPFHEFTSVTREFDE</sequence>
<dbReference type="CDD" id="cd05574">
    <property type="entry name" value="STKc_phototropin_like"/>
    <property type="match status" value="1"/>
</dbReference>
<feature type="region of interest" description="Disordered" evidence="10">
    <location>
        <begin position="54"/>
        <end position="174"/>
    </location>
</feature>
<dbReference type="GO" id="GO:0004674">
    <property type="term" value="F:protein serine/threonine kinase activity"/>
    <property type="evidence" value="ECO:0007669"/>
    <property type="project" value="UniProtKB-KW"/>
</dbReference>
<evidence type="ECO:0000313" key="13">
    <source>
        <dbReference type="EMBL" id="GHJ86107.1"/>
    </source>
</evidence>
<evidence type="ECO:0000259" key="12">
    <source>
        <dbReference type="PROSITE" id="PS51285"/>
    </source>
</evidence>
<feature type="compositionally biased region" description="Polar residues" evidence="10">
    <location>
        <begin position="17"/>
        <end position="27"/>
    </location>
</feature>
<comment type="catalytic activity">
    <reaction evidence="9">
        <text>L-seryl-[protein] + ATP = O-phospho-L-seryl-[protein] + ADP + H(+)</text>
        <dbReference type="Rhea" id="RHEA:17989"/>
        <dbReference type="Rhea" id="RHEA-COMP:9863"/>
        <dbReference type="Rhea" id="RHEA-COMP:11604"/>
        <dbReference type="ChEBI" id="CHEBI:15378"/>
        <dbReference type="ChEBI" id="CHEBI:29999"/>
        <dbReference type="ChEBI" id="CHEBI:30616"/>
        <dbReference type="ChEBI" id="CHEBI:83421"/>
        <dbReference type="ChEBI" id="CHEBI:456216"/>
        <dbReference type="EC" id="2.7.11.1"/>
    </reaction>
</comment>
<feature type="compositionally biased region" description="Polar residues" evidence="10">
    <location>
        <begin position="155"/>
        <end position="164"/>
    </location>
</feature>
<evidence type="ECO:0000256" key="10">
    <source>
        <dbReference type="SAM" id="MobiDB-lite"/>
    </source>
</evidence>
<dbReference type="SMART" id="SM00220">
    <property type="entry name" value="S_TKc"/>
    <property type="match status" value="1"/>
</dbReference>
<evidence type="ECO:0000256" key="6">
    <source>
        <dbReference type="ARBA" id="ARBA00022777"/>
    </source>
</evidence>
<evidence type="ECO:0000256" key="4">
    <source>
        <dbReference type="ARBA" id="ARBA00022679"/>
    </source>
</evidence>
<evidence type="ECO:0000259" key="11">
    <source>
        <dbReference type="PROSITE" id="PS50011"/>
    </source>
</evidence>
<dbReference type="InterPro" id="IPR011009">
    <property type="entry name" value="Kinase-like_dom_sf"/>
</dbReference>
<dbReference type="Proteomes" id="UP000620104">
    <property type="component" value="Unassembled WGS sequence"/>
</dbReference>
<gene>
    <name evidence="13" type="ORF">NliqN6_2509</name>
</gene>
<keyword evidence="14" id="KW-1185">Reference proteome</keyword>
<dbReference type="Gene3D" id="1.10.510.10">
    <property type="entry name" value="Transferase(Phosphotransferase) domain 1"/>
    <property type="match status" value="1"/>
</dbReference>
<dbReference type="EMBL" id="BLZA01000017">
    <property type="protein sequence ID" value="GHJ86107.1"/>
    <property type="molecule type" value="Genomic_DNA"/>
</dbReference>
<feature type="compositionally biased region" description="Polar residues" evidence="10">
    <location>
        <begin position="327"/>
        <end position="345"/>
    </location>
</feature>
<dbReference type="Gene3D" id="3.30.200.20">
    <property type="entry name" value="Phosphorylase Kinase, domain 1"/>
    <property type="match status" value="1"/>
</dbReference>
<dbReference type="InterPro" id="IPR000961">
    <property type="entry name" value="AGC-kinase_C"/>
</dbReference>
<feature type="compositionally biased region" description="Basic and acidic residues" evidence="10">
    <location>
        <begin position="122"/>
        <end position="136"/>
    </location>
</feature>
<comment type="caution">
    <text evidence="13">The sequence shown here is derived from an EMBL/GenBank/DDBJ whole genome shotgun (WGS) entry which is preliminary data.</text>
</comment>
<protein>
    <recommendedName>
        <fullName evidence="2">non-specific serine/threonine protein kinase</fullName>
        <ecNumber evidence="2">2.7.11.1</ecNumber>
    </recommendedName>
</protein>
<evidence type="ECO:0000256" key="1">
    <source>
        <dbReference type="ARBA" id="ARBA00009903"/>
    </source>
</evidence>
<evidence type="ECO:0000256" key="9">
    <source>
        <dbReference type="ARBA" id="ARBA00048679"/>
    </source>
</evidence>
<dbReference type="PANTHER" id="PTHR45637">
    <property type="entry name" value="FLIPPASE KINASE 1-RELATED"/>
    <property type="match status" value="1"/>
</dbReference>
<evidence type="ECO:0000256" key="2">
    <source>
        <dbReference type="ARBA" id="ARBA00012513"/>
    </source>
</evidence>
<evidence type="ECO:0000256" key="3">
    <source>
        <dbReference type="ARBA" id="ARBA00022527"/>
    </source>
</evidence>
<feature type="region of interest" description="Disordered" evidence="10">
    <location>
        <begin position="520"/>
        <end position="546"/>
    </location>
</feature>
<dbReference type="InterPro" id="IPR000719">
    <property type="entry name" value="Prot_kinase_dom"/>
</dbReference>
<evidence type="ECO:0000256" key="8">
    <source>
        <dbReference type="ARBA" id="ARBA00047899"/>
    </source>
</evidence>
<dbReference type="FunFam" id="1.10.510.10:FF:000121">
    <property type="entry name" value="Serine/threonine-protein kinase nrc-2"/>
    <property type="match status" value="1"/>
</dbReference>
<feature type="compositionally biased region" description="Low complexity" evidence="10">
    <location>
        <begin position="1"/>
        <end position="16"/>
    </location>
</feature>
<dbReference type="EC" id="2.7.11.1" evidence="2"/>
<feature type="compositionally biased region" description="Polar residues" evidence="10">
    <location>
        <begin position="572"/>
        <end position="591"/>
    </location>
</feature>
<feature type="compositionally biased region" description="Low complexity" evidence="10">
    <location>
        <begin position="54"/>
        <end position="74"/>
    </location>
</feature>
<dbReference type="OrthoDB" id="432483at2759"/>
<comment type="similarity">
    <text evidence="1">Belongs to the protein kinase superfamily. AGC Ser/Thr protein kinase family.</text>
</comment>
<keyword evidence="7" id="KW-0067">ATP-binding</keyword>
<dbReference type="InterPro" id="IPR008271">
    <property type="entry name" value="Ser/Thr_kinase_AS"/>
</dbReference>
<feature type="region of interest" description="Disordered" evidence="10">
    <location>
        <begin position="1"/>
        <end position="40"/>
    </location>
</feature>
<feature type="domain" description="Protein kinase" evidence="11">
    <location>
        <begin position="696"/>
        <end position="981"/>
    </location>
</feature>
<accession>A0A8H3TRZ6</accession>
<dbReference type="Pfam" id="PF00069">
    <property type="entry name" value="Pkinase"/>
    <property type="match status" value="1"/>
</dbReference>
<reference evidence="13" key="1">
    <citation type="submission" date="2020-07" db="EMBL/GenBank/DDBJ databases">
        <title>Draft Genome Sequence of a Deep-Sea Yeast, Naganishia (Cryptococcus) liquefaciens strain N6.</title>
        <authorList>
            <person name="Han Y.W."/>
            <person name="Kajitani R."/>
            <person name="Morimoto H."/>
            <person name="Parhat M."/>
            <person name="Tsubouchi H."/>
            <person name="Bakenova O."/>
            <person name="Ogata M."/>
            <person name="Argunhan B."/>
            <person name="Aoki R."/>
            <person name="Kajiwara S."/>
            <person name="Itoh T."/>
            <person name="Iwasaki H."/>
        </authorList>
    </citation>
    <scope>NUCLEOTIDE SEQUENCE</scope>
    <source>
        <strain evidence="13">N6</strain>
    </source>
</reference>
<comment type="catalytic activity">
    <reaction evidence="8">
        <text>L-threonyl-[protein] + ATP = O-phospho-L-threonyl-[protein] + ADP + H(+)</text>
        <dbReference type="Rhea" id="RHEA:46608"/>
        <dbReference type="Rhea" id="RHEA-COMP:11060"/>
        <dbReference type="Rhea" id="RHEA-COMP:11605"/>
        <dbReference type="ChEBI" id="CHEBI:15378"/>
        <dbReference type="ChEBI" id="CHEBI:30013"/>
        <dbReference type="ChEBI" id="CHEBI:30616"/>
        <dbReference type="ChEBI" id="CHEBI:61977"/>
        <dbReference type="ChEBI" id="CHEBI:456216"/>
        <dbReference type="EC" id="2.7.11.1"/>
    </reaction>
</comment>
<dbReference type="PROSITE" id="PS50011">
    <property type="entry name" value="PROTEIN_KINASE_DOM"/>
    <property type="match status" value="1"/>
</dbReference>
<evidence type="ECO:0000313" key="14">
    <source>
        <dbReference type="Proteomes" id="UP000620104"/>
    </source>
</evidence>
<feature type="compositionally biased region" description="Polar residues" evidence="10">
    <location>
        <begin position="219"/>
        <end position="229"/>
    </location>
</feature>
<dbReference type="GO" id="GO:0005524">
    <property type="term" value="F:ATP binding"/>
    <property type="evidence" value="ECO:0007669"/>
    <property type="project" value="UniProtKB-KW"/>
</dbReference>
<dbReference type="PROSITE" id="PS51285">
    <property type="entry name" value="AGC_KINASE_CTER"/>
    <property type="match status" value="1"/>
</dbReference>
<dbReference type="PROSITE" id="PS00108">
    <property type="entry name" value="PROTEIN_KINASE_ST"/>
    <property type="match status" value="1"/>
</dbReference>
<dbReference type="AlphaFoldDB" id="A0A8H3TRZ6"/>
<feature type="compositionally biased region" description="Low complexity" evidence="10">
    <location>
        <begin position="292"/>
        <end position="304"/>
    </location>
</feature>
<feature type="compositionally biased region" description="Basic and acidic residues" evidence="10">
    <location>
        <begin position="230"/>
        <end position="239"/>
    </location>
</feature>